<dbReference type="SUPFAM" id="SSF56112">
    <property type="entry name" value="Protein kinase-like (PK-like)"/>
    <property type="match status" value="1"/>
</dbReference>
<dbReference type="GO" id="GO:0120147">
    <property type="term" value="F:formylglycine-generating oxidase activity"/>
    <property type="evidence" value="ECO:0007669"/>
    <property type="project" value="TreeGrafter"/>
</dbReference>
<dbReference type="PANTHER" id="PTHR23150:SF19">
    <property type="entry name" value="FORMYLGLYCINE-GENERATING ENZYME"/>
    <property type="match status" value="1"/>
</dbReference>
<dbReference type="PROSITE" id="PS00108">
    <property type="entry name" value="PROTEIN_KINASE_ST"/>
    <property type="match status" value="1"/>
</dbReference>
<dbReference type="Gene3D" id="3.90.1580.10">
    <property type="entry name" value="paralog of FGE (formylglycine-generating enzyme)"/>
    <property type="match status" value="1"/>
</dbReference>
<organism evidence="3 4">
    <name type="scientific">Moorena producens 3L</name>
    <dbReference type="NCBI Taxonomy" id="489825"/>
    <lineage>
        <taxon>Bacteria</taxon>
        <taxon>Bacillati</taxon>
        <taxon>Cyanobacteriota</taxon>
        <taxon>Cyanophyceae</taxon>
        <taxon>Coleofasciculales</taxon>
        <taxon>Coleofasciculaceae</taxon>
        <taxon>Moorena</taxon>
    </lineage>
</organism>
<dbReference type="PROSITE" id="PS50011">
    <property type="entry name" value="PROTEIN_KINASE_DOM"/>
    <property type="match status" value="1"/>
</dbReference>
<dbReference type="eggNOG" id="COG1262">
    <property type="taxonomic scope" value="Bacteria"/>
</dbReference>
<dbReference type="Gene3D" id="3.30.200.20">
    <property type="entry name" value="Phosphorylase Kinase, domain 1"/>
    <property type="match status" value="1"/>
</dbReference>
<dbReference type="GO" id="GO:0004672">
    <property type="term" value="F:protein kinase activity"/>
    <property type="evidence" value="ECO:0007669"/>
    <property type="project" value="InterPro"/>
</dbReference>
<feature type="region of interest" description="Disordered" evidence="1">
    <location>
        <begin position="293"/>
        <end position="314"/>
    </location>
</feature>
<dbReference type="Proteomes" id="UP000003959">
    <property type="component" value="Unassembled WGS sequence"/>
</dbReference>
<evidence type="ECO:0000313" key="4">
    <source>
        <dbReference type="Proteomes" id="UP000003959"/>
    </source>
</evidence>
<dbReference type="SMART" id="SM00220">
    <property type="entry name" value="S_TKc"/>
    <property type="match status" value="1"/>
</dbReference>
<dbReference type="GO" id="GO:0005524">
    <property type="term" value="F:ATP binding"/>
    <property type="evidence" value="ECO:0007669"/>
    <property type="project" value="InterPro"/>
</dbReference>
<dbReference type="InterPro" id="IPR008271">
    <property type="entry name" value="Ser/Thr_kinase_AS"/>
</dbReference>
<reference evidence="4" key="1">
    <citation type="journal article" date="2011" name="Proc. Natl. Acad. Sci. U.S.A.">
        <title>Genomic insights into the physiology and ecology of the marine filamentous cyanobacterium Lyngbya majuscula.</title>
        <authorList>
            <person name="Jones A.C."/>
            <person name="Monroe E.A."/>
            <person name="Podell S."/>
            <person name="Hess W.R."/>
            <person name="Klages S."/>
            <person name="Esquenazi E."/>
            <person name="Niessen S."/>
            <person name="Hoover H."/>
            <person name="Rothmann M."/>
            <person name="Lasken R.S."/>
            <person name="Yates J.R.III."/>
            <person name="Reinhardt R."/>
            <person name="Kube M."/>
            <person name="Burkart M.D."/>
            <person name="Allen E.E."/>
            <person name="Dorrestein P.C."/>
            <person name="Gerwick W.H."/>
            <person name="Gerwick L."/>
        </authorList>
    </citation>
    <scope>NUCLEOTIDE SEQUENCE [LARGE SCALE GENOMIC DNA]</scope>
    <source>
        <strain evidence="4">3L</strain>
    </source>
</reference>
<feature type="domain" description="Protein kinase" evidence="2">
    <location>
        <begin position="34"/>
        <end position="290"/>
    </location>
</feature>
<evidence type="ECO:0000259" key="2">
    <source>
        <dbReference type="PROSITE" id="PS50011"/>
    </source>
</evidence>
<dbReference type="InterPro" id="IPR051043">
    <property type="entry name" value="Sulfatase_Mod_Factor_Kinase"/>
</dbReference>
<dbReference type="OrthoDB" id="569031at2"/>
<accession>F4XSU3</accession>
<dbReference type="InterPro" id="IPR005532">
    <property type="entry name" value="SUMF_dom"/>
</dbReference>
<dbReference type="HOGENOM" id="CLU_012431_6_1_3"/>
<name>F4XSU3_9CYAN</name>
<dbReference type="InterPro" id="IPR042095">
    <property type="entry name" value="SUMF_sf"/>
</dbReference>
<dbReference type="Pfam" id="PF03781">
    <property type="entry name" value="FGE-sulfatase"/>
    <property type="match status" value="1"/>
</dbReference>
<dbReference type="Pfam" id="PF00069">
    <property type="entry name" value="Pkinase"/>
    <property type="match status" value="1"/>
</dbReference>
<dbReference type="RefSeq" id="WP_008185033.1">
    <property type="nucleotide sequence ID" value="NZ_GL890925.1"/>
</dbReference>
<dbReference type="NCBIfam" id="NF045510">
    <property type="entry name" value="4Cys_prefix_kin"/>
    <property type="match status" value="1"/>
</dbReference>
<dbReference type="InterPro" id="IPR000719">
    <property type="entry name" value="Prot_kinase_dom"/>
</dbReference>
<dbReference type="Gene3D" id="1.10.510.10">
    <property type="entry name" value="Transferase(Phosphotransferase) domain 1"/>
    <property type="match status" value="1"/>
</dbReference>
<dbReference type="SUPFAM" id="SSF56436">
    <property type="entry name" value="C-type lectin-like"/>
    <property type="match status" value="1"/>
</dbReference>
<evidence type="ECO:0000256" key="1">
    <source>
        <dbReference type="SAM" id="MobiDB-lite"/>
    </source>
</evidence>
<proteinExistence type="predicted"/>
<protein>
    <recommendedName>
        <fullName evidence="2">Protein kinase domain-containing protein</fullName>
    </recommendedName>
</protein>
<dbReference type="InterPro" id="IPR016187">
    <property type="entry name" value="CTDL_fold"/>
</dbReference>
<dbReference type="CDD" id="cd14014">
    <property type="entry name" value="STKc_PknB_like"/>
    <property type="match status" value="1"/>
</dbReference>
<dbReference type="EMBL" id="GL890925">
    <property type="protein sequence ID" value="EGJ32348.1"/>
    <property type="molecule type" value="Genomic_DNA"/>
</dbReference>
<dbReference type="InterPro" id="IPR011009">
    <property type="entry name" value="Kinase-like_dom_sf"/>
</dbReference>
<dbReference type="eggNOG" id="COG0515">
    <property type="taxonomic scope" value="Bacteria"/>
</dbReference>
<dbReference type="AlphaFoldDB" id="F4XSU3"/>
<sequence>MILCINPGCPQPGNPDTDLFCSSCGSELLLAGRYRVSRLLGEGGFGRIYEVTHKGIAKVLKILINDEPKAVELFEQEARVLTQLNHPGIPKGEENFTFFPRNHQTPLYCLVMEKISGLNLEEYQEKRGNRPIDEKLALDWLFQIVDILQAVHQENFFHRDIKPSNIILRPDGQLVLIDFGTVRQVTDTFMFKQSAGNVTSMISPGYTPLEQIHGQAVPQSDFYALGRTFVYLLTGQEPSDLYDAGNDILMWRPHAPHISSELGDFIDSLMVRVYQRPKDTQVLWEKLQAINSELNPPRPSQKPEDSTVVNRQQSSQAGGLGSLGIAVVGFFNQFQNSEPSPVEGVTLKSFEFDVVTLDKYGEIKKRRRHQAQYFTEDLGNGVGLDMVYIPGGRFLMGSPETEKGHSDDESPQHWVRVSPFFMGKFTVTQAQWRAVATLFQVSPSLNPQPSKFKGDTLPVEKVSWYEAMKFCAILSRLTGRNYRLPSEAEWEYACRAGTSTPFHFGETITTDVANYDSNGTYSSEPEGVYREQTTRVGSFGVANSFGLYDMHGNVWEWCADHWYPNYLSAPVDGSAWLNSINEYDHHSRLLRGGSWDIIPGICRSACRFSYIPADNIQVNIGFRVVCDVITA</sequence>
<gene>
    <name evidence="3" type="ORF">LYNGBM3L_24940</name>
</gene>
<dbReference type="PANTHER" id="PTHR23150">
    <property type="entry name" value="SULFATASE MODIFYING FACTOR 1, 2"/>
    <property type="match status" value="1"/>
</dbReference>
<evidence type="ECO:0000313" key="3">
    <source>
        <dbReference type="EMBL" id="EGJ32348.1"/>
    </source>
</evidence>
<keyword evidence="4" id="KW-1185">Reference proteome</keyword>